<dbReference type="Proteomes" id="UP000032309">
    <property type="component" value="Unassembled WGS sequence"/>
</dbReference>
<sequence length="45" mass="4855">MLKEIDAYYPLDALGISLLKNGIGNIVSTQSKGKLVLFVPGISNY</sequence>
<protein>
    <submittedName>
        <fullName evidence="1">Anti-anti-sigma regulatory factor</fullName>
    </submittedName>
</protein>
<keyword evidence="2" id="KW-1185">Reference proteome</keyword>
<evidence type="ECO:0000313" key="2">
    <source>
        <dbReference type="Proteomes" id="UP000032309"/>
    </source>
</evidence>
<proteinExistence type="predicted"/>
<comment type="caution">
    <text evidence="1">The sequence shown here is derived from an EMBL/GenBank/DDBJ whole genome shotgun (WGS) entry which is preliminary data.</text>
</comment>
<gene>
    <name evidence="1" type="ORF">BROSI_A1947</name>
</gene>
<accession>A0ABQ0JXG2</accession>
<name>A0ABQ0JXG2_9BACT</name>
<dbReference type="EMBL" id="BAFN01000001">
    <property type="protein sequence ID" value="GAN33425.1"/>
    <property type="molecule type" value="Genomic_DNA"/>
</dbReference>
<reference evidence="2" key="1">
    <citation type="journal article" date="2015" name="Genome Announc.">
        <title>Draft Genome Sequence of an Anaerobic Ammonium-Oxidizing Bacterium, "Candidatus Brocadia sinica".</title>
        <authorList>
            <person name="Oshiki M."/>
            <person name="Shinyako-Hata K."/>
            <person name="Satoh H."/>
            <person name="Okabe S."/>
        </authorList>
    </citation>
    <scope>NUCLEOTIDE SEQUENCE [LARGE SCALE GENOMIC DNA]</scope>
    <source>
        <strain evidence="2">JPN1</strain>
    </source>
</reference>
<evidence type="ECO:0000313" key="1">
    <source>
        <dbReference type="EMBL" id="GAN33425.1"/>
    </source>
</evidence>
<organism evidence="1 2">
    <name type="scientific">Candidatus Brocadia sinica JPN1</name>
    <dbReference type="NCBI Taxonomy" id="1197129"/>
    <lineage>
        <taxon>Bacteria</taxon>
        <taxon>Pseudomonadati</taxon>
        <taxon>Planctomycetota</taxon>
        <taxon>Candidatus Brocadiia</taxon>
        <taxon>Candidatus Brocadiales</taxon>
        <taxon>Candidatus Brocadiaceae</taxon>
        <taxon>Candidatus Brocadia</taxon>
    </lineage>
</organism>